<keyword evidence="4" id="KW-1185">Reference proteome</keyword>
<dbReference type="AlphaFoldDB" id="A0A210R471"/>
<feature type="transmembrane region" description="Helical" evidence="2">
    <location>
        <begin position="28"/>
        <end position="54"/>
    </location>
</feature>
<proteinExistence type="predicted"/>
<keyword evidence="2" id="KW-1133">Transmembrane helix</keyword>
<reference evidence="3 4" key="1">
    <citation type="journal article" date="2017" name="Nat. Ecol. Evol.">
        <title>Scallop genome provides insights into evolution of bilaterian karyotype and development.</title>
        <authorList>
            <person name="Wang S."/>
            <person name="Zhang J."/>
            <person name="Jiao W."/>
            <person name="Li J."/>
            <person name="Xun X."/>
            <person name="Sun Y."/>
            <person name="Guo X."/>
            <person name="Huan P."/>
            <person name="Dong B."/>
            <person name="Zhang L."/>
            <person name="Hu X."/>
            <person name="Sun X."/>
            <person name="Wang J."/>
            <person name="Zhao C."/>
            <person name="Wang Y."/>
            <person name="Wang D."/>
            <person name="Huang X."/>
            <person name="Wang R."/>
            <person name="Lv J."/>
            <person name="Li Y."/>
            <person name="Zhang Z."/>
            <person name="Liu B."/>
            <person name="Lu W."/>
            <person name="Hui Y."/>
            <person name="Liang J."/>
            <person name="Zhou Z."/>
            <person name="Hou R."/>
            <person name="Li X."/>
            <person name="Liu Y."/>
            <person name="Li H."/>
            <person name="Ning X."/>
            <person name="Lin Y."/>
            <person name="Zhao L."/>
            <person name="Xing Q."/>
            <person name="Dou J."/>
            <person name="Li Y."/>
            <person name="Mao J."/>
            <person name="Guo H."/>
            <person name="Dou H."/>
            <person name="Li T."/>
            <person name="Mu C."/>
            <person name="Jiang W."/>
            <person name="Fu Q."/>
            <person name="Fu X."/>
            <person name="Miao Y."/>
            <person name="Liu J."/>
            <person name="Yu Q."/>
            <person name="Li R."/>
            <person name="Liao H."/>
            <person name="Li X."/>
            <person name="Kong Y."/>
            <person name="Jiang Z."/>
            <person name="Chourrout D."/>
            <person name="Li R."/>
            <person name="Bao Z."/>
        </authorList>
    </citation>
    <scope>NUCLEOTIDE SEQUENCE [LARGE SCALE GENOMIC DNA]</scope>
    <source>
        <strain evidence="3 4">PY_sf001</strain>
    </source>
</reference>
<comment type="caution">
    <text evidence="3">The sequence shown here is derived from an EMBL/GenBank/DDBJ whole genome shotgun (WGS) entry which is preliminary data.</text>
</comment>
<name>A0A210R471_MIZYE</name>
<organism evidence="3 4">
    <name type="scientific">Mizuhopecten yessoensis</name>
    <name type="common">Japanese scallop</name>
    <name type="synonym">Patinopecten yessoensis</name>
    <dbReference type="NCBI Taxonomy" id="6573"/>
    <lineage>
        <taxon>Eukaryota</taxon>
        <taxon>Metazoa</taxon>
        <taxon>Spiralia</taxon>
        <taxon>Lophotrochozoa</taxon>
        <taxon>Mollusca</taxon>
        <taxon>Bivalvia</taxon>
        <taxon>Autobranchia</taxon>
        <taxon>Pteriomorphia</taxon>
        <taxon>Pectinida</taxon>
        <taxon>Pectinoidea</taxon>
        <taxon>Pectinidae</taxon>
        <taxon>Mizuhopecten</taxon>
    </lineage>
</organism>
<feature type="region of interest" description="Disordered" evidence="1">
    <location>
        <begin position="117"/>
        <end position="144"/>
    </location>
</feature>
<accession>A0A210R471</accession>
<dbReference type="EMBL" id="NEDP02000462">
    <property type="protein sequence ID" value="OWF55809.1"/>
    <property type="molecule type" value="Genomic_DNA"/>
</dbReference>
<keyword evidence="2" id="KW-0812">Transmembrane</keyword>
<evidence type="ECO:0000256" key="2">
    <source>
        <dbReference type="SAM" id="Phobius"/>
    </source>
</evidence>
<gene>
    <name evidence="3" type="ORF">KP79_PYT10850</name>
</gene>
<evidence type="ECO:0000313" key="3">
    <source>
        <dbReference type="EMBL" id="OWF55809.1"/>
    </source>
</evidence>
<feature type="compositionally biased region" description="Low complexity" evidence="1">
    <location>
        <begin position="58"/>
        <end position="67"/>
    </location>
</feature>
<protein>
    <submittedName>
        <fullName evidence="3">Uncharacterized protein</fullName>
    </submittedName>
</protein>
<keyword evidence="2" id="KW-0472">Membrane</keyword>
<sequence>MSDSNAHLYPVIKSNECIYVAVYDRLRVLIGIAINPLIHVVMGISTGLLTITALQGPSHSSSSSNKHQSNHDNHQCRGSQDIKDRDTFITPEELFQIIANKRNAELINNRHKHSPRCIHSDHSFFTPQEKSGHHKNKESSSKKHGAFSINQAIGTSLSCVGGSQQFARELGIKASVAPKT</sequence>
<feature type="compositionally biased region" description="Basic and acidic residues" evidence="1">
    <location>
        <begin position="69"/>
        <end position="81"/>
    </location>
</feature>
<dbReference type="Proteomes" id="UP000242188">
    <property type="component" value="Unassembled WGS sequence"/>
</dbReference>
<evidence type="ECO:0000256" key="1">
    <source>
        <dbReference type="SAM" id="MobiDB-lite"/>
    </source>
</evidence>
<feature type="region of interest" description="Disordered" evidence="1">
    <location>
        <begin position="55"/>
        <end position="81"/>
    </location>
</feature>
<evidence type="ECO:0000313" key="4">
    <source>
        <dbReference type="Proteomes" id="UP000242188"/>
    </source>
</evidence>